<dbReference type="GO" id="GO:0004658">
    <property type="term" value="F:propionyl-CoA carboxylase activity"/>
    <property type="evidence" value="ECO:0007669"/>
    <property type="project" value="InterPro"/>
</dbReference>
<gene>
    <name evidence="1" type="ORF">GCM10011578_098300</name>
</gene>
<sequence>MNPRTPGTTELAAASLRVIRGTPTPEELAALAVLLTARLRAADERTDTAGLLTPTLWRHPGAGFRPPGTWAS</sequence>
<comment type="caution">
    <text evidence="1">The sequence shown here is derived from an EMBL/GenBank/DDBJ whole genome shotgun (WGS) entry which is preliminary data.</text>
</comment>
<protein>
    <recommendedName>
        <fullName evidence="3">Acyl-CoA carboxylase subunit epsilon</fullName>
    </recommendedName>
</protein>
<evidence type="ECO:0000313" key="1">
    <source>
        <dbReference type="EMBL" id="GGN45904.1"/>
    </source>
</evidence>
<dbReference type="InterPro" id="IPR032716">
    <property type="entry name" value="ACC_epsilon"/>
</dbReference>
<dbReference type="RefSeq" id="WP_189269512.1">
    <property type="nucleotide sequence ID" value="NZ_BMML01000050.1"/>
</dbReference>
<dbReference type="AlphaFoldDB" id="A0A917XPA0"/>
<keyword evidence="2" id="KW-1185">Reference proteome</keyword>
<proteinExistence type="predicted"/>
<dbReference type="Pfam" id="PF13822">
    <property type="entry name" value="ACC_epsilon"/>
    <property type="match status" value="1"/>
</dbReference>
<evidence type="ECO:0008006" key="3">
    <source>
        <dbReference type="Google" id="ProtNLM"/>
    </source>
</evidence>
<accession>A0A917XPA0</accession>
<organism evidence="1 2">
    <name type="scientific">Streptomyces fuscichromogenes</name>
    <dbReference type="NCBI Taxonomy" id="1324013"/>
    <lineage>
        <taxon>Bacteria</taxon>
        <taxon>Bacillati</taxon>
        <taxon>Actinomycetota</taxon>
        <taxon>Actinomycetes</taxon>
        <taxon>Kitasatosporales</taxon>
        <taxon>Streptomycetaceae</taxon>
        <taxon>Streptomyces</taxon>
    </lineage>
</organism>
<dbReference type="Proteomes" id="UP000653411">
    <property type="component" value="Unassembled WGS sequence"/>
</dbReference>
<name>A0A917XPA0_9ACTN</name>
<reference evidence="1" key="1">
    <citation type="journal article" date="2014" name="Int. J. Syst. Evol. Microbiol.">
        <title>Complete genome sequence of Corynebacterium casei LMG S-19264T (=DSM 44701T), isolated from a smear-ripened cheese.</title>
        <authorList>
            <consortium name="US DOE Joint Genome Institute (JGI-PGF)"/>
            <person name="Walter F."/>
            <person name="Albersmeier A."/>
            <person name="Kalinowski J."/>
            <person name="Ruckert C."/>
        </authorList>
    </citation>
    <scope>NUCLEOTIDE SEQUENCE</scope>
    <source>
        <strain evidence="1">CGMCC 4.7110</strain>
    </source>
</reference>
<dbReference type="EMBL" id="BMML01000050">
    <property type="protein sequence ID" value="GGN45904.1"/>
    <property type="molecule type" value="Genomic_DNA"/>
</dbReference>
<evidence type="ECO:0000313" key="2">
    <source>
        <dbReference type="Proteomes" id="UP000653411"/>
    </source>
</evidence>
<reference evidence="1" key="2">
    <citation type="submission" date="2020-09" db="EMBL/GenBank/DDBJ databases">
        <authorList>
            <person name="Sun Q."/>
            <person name="Zhou Y."/>
        </authorList>
    </citation>
    <scope>NUCLEOTIDE SEQUENCE</scope>
    <source>
        <strain evidence="1">CGMCC 4.7110</strain>
    </source>
</reference>
<dbReference type="GO" id="GO:0003989">
    <property type="term" value="F:acetyl-CoA carboxylase activity"/>
    <property type="evidence" value="ECO:0007669"/>
    <property type="project" value="InterPro"/>
</dbReference>